<reference evidence="1 2" key="1">
    <citation type="journal article" date="2015" name="Genome Biol. Evol.">
        <title>Characterization of Three Mycobacterium spp. with Potential Use in Bioremediation by Genome Sequencing and Comparative Genomics.</title>
        <authorList>
            <person name="Das S."/>
            <person name="Pettersson B.M."/>
            <person name="Behra P.R."/>
            <person name="Ramesh M."/>
            <person name="Dasgupta S."/>
            <person name="Bhattacharya A."/>
            <person name="Kirsebom L.A."/>
        </authorList>
    </citation>
    <scope>NUCLEOTIDE SEQUENCE [LARGE SCALE GENOMIC DNA]</scope>
    <source>
        <strain evidence="1 2">DSM 43826</strain>
    </source>
</reference>
<dbReference type="InterPro" id="IPR035923">
    <property type="entry name" value="TT1751-like_sf"/>
</dbReference>
<evidence type="ECO:0000313" key="1">
    <source>
        <dbReference type="EMBL" id="KMO75302.1"/>
    </source>
</evidence>
<dbReference type="SMR" id="A0A0J6W0U0"/>
<dbReference type="SUPFAM" id="SSF103247">
    <property type="entry name" value="TT1751-like"/>
    <property type="match status" value="1"/>
</dbReference>
<evidence type="ECO:0000313" key="2">
    <source>
        <dbReference type="Proteomes" id="UP000036513"/>
    </source>
</evidence>
<name>A0A0J6W0U0_9MYCO</name>
<dbReference type="EMBL" id="JYNL01000030">
    <property type="protein sequence ID" value="KMO75302.1"/>
    <property type="molecule type" value="Genomic_DNA"/>
</dbReference>
<protein>
    <recommendedName>
        <fullName evidence="3">DUF302 domain-containing protein</fullName>
    </recommendedName>
</protein>
<proteinExistence type="predicted"/>
<dbReference type="Proteomes" id="UP000036513">
    <property type="component" value="Unassembled WGS sequence"/>
</dbReference>
<dbReference type="AlphaFoldDB" id="A0A0J6W0U0"/>
<accession>A0A0J6W0U0</accession>
<gene>
    <name evidence="1" type="ORF">MCHLDSM_03521</name>
</gene>
<organism evidence="1 2">
    <name type="scientific">Mycolicibacterium chlorophenolicum</name>
    <dbReference type="NCBI Taxonomy" id="37916"/>
    <lineage>
        <taxon>Bacteria</taxon>
        <taxon>Bacillati</taxon>
        <taxon>Actinomycetota</taxon>
        <taxon>Actinomycetes</taxon>
        <taxon>Mycobacteriales</taxon>
        <taxon>Mycobacteriaceae</taxon>
        <taxon>Mycolicibacterium</taxon>
    </lineage>
</organism>
<comment type="caution">
    <text evidence="1">The sequence shown here is derived from an EMBL/GenBank/DDBJ whole genome shotgun (WGS) entry which is preliminary data.</text>
</comment>
<sequence length="178" mass="19447">MSRLEVRRVEHAMRRLNIFTGIPFGDFRTAFEKAVPVFDPAPYADIIREGGSWNDIEAEVAARAPYDLLLYAVLEATALMEFAGHRGQAVEYLMGNHVIAETMYRLDRNALLYAPLRVLLRSDGSGDAVFAIDQPSTVFAGLDDPGAAATGVLLDRKVAAMMRSIGVAISDDLTSRDG</sequence>
<evidence type="ECO:0008006" key="3">
    <source>
        <dbReference type="Google" id="ProtNLM"/>
    </source>
</evidence>
<dbReference type="STRING" id="37916.MCHLDSM_03521"/>
<keyword evidence="2" id="KW-1185">Reference proteome</keyword>
<dbReference type="PATRIC" id="fig|37916.4.peg.3455"/>